<dbReference type="EMBL" id="JAIQCV010000002">
    <property type="protein sequence ID" value="KAH1121801.1"/>
    <property type="molecule type" value="Genomic_DNA"/>
</dbReference>
<comment type="caution">
    <text evidence="1">The sequence shown here is derived from an EMBL/GenBank/DDBJ whole genome shotgun (WGS) entry which is preliminary data.</text>
</comment>
<keyword evidence="2" id="KW-1185">Reference proteome</keyword>
<organism evidence="1 2">
    <name type="scientific">Gossypium stocksii</name>
    <dbReference type="NCBI Taxonomy" id="47602"/>
    <lineage>
        <taxon>Eukaryota</taxon>
        <taxon>Viridiplantae</taxon>
        <taxon>Streptophyta</taxon>
        <taxon>Embryophyta</taxon>
        <taxon>Tracheophyta</taxon>
        <taxon>Spermatophyta</taxon>
        <taxon>Magnoliopsida</taxon>
        <taxon>eudicotyledons</taxon>
        <taxon>Gunneridae</taxon>
        <taxon>Pentapetalae</taxon>
        <taxon>rosids</taxon>
        <taxon>malvids</taxon>
        <taxon>Malvales</taxon>
        <taxon>Malvaceae</taxon>
        <taxon>Malvoideae</taxon>
        <taxon>Gossypium</taxon>
    </lineage>
</organism>
<proteinExistence type="predicted"/>
<accession>A0A9D3WD78</accession>
<reference evidence="1 2" key="1">
    <citation type="journal article" date="2021" name="Plant Biotechnol. J.">
        <title>Multi-omics assisted identification of the key and species-specific regulatory components of drought-tolerant mechanisms in Gossypium stocksii.</title>
        <authorList>
            <person name="Yu D."/>
            <person name="Ke L."/>
            <person name="Zhang D."/>
            <person name="Wu Y."/>
            <person name="Sun Y."/>
            <person name="Mei J."/>
            <person name="Sun J."/>
            <person name="Sun Y."/>
        </authorList>
    </citation>
    <scope>NUCLEOTIDE SEQUENCE [LARGE SCALE GENOMIC DNA]</scope>
    <source>
        <strain evidence="2">cv. E1</strain>
        <tissue evidence="1">Leaf</tissue>
    </source>
</reference>
<sequence length="141" mass="16629">MFKLIMPRKRTRASAQIDESQNKFHYEEAKARYESIFKNQQMHPEKDFKLKESNYIDFMAHIRQVAEALNWELFCEKRPSVDEELVHEIYANVISSELTKVSVRGIKVPITSNAINEFFELPDFENDEYSSLMSNIESESL</sequence>
<dbReference type="AlphaFoldDB" id="A0A9D3WD78"/>
<gene>
    <name evidence="1" type="ORF">J1N35_004961</name>
</gene>
<protein>
    <submittedName>
        <fullName evidence="1">Uncharacterized protein</fullName>
    </submittedName>
</protein>
<name>A0A9D3WD78_9ROSI</name>
<evidence type="ECO:0000313" key="1">
    <source>
        <dbReference type="EMBL" id="KAH1121801.1"/>
    </source>
</evidence>
<evidence type="ECO:0000313" key="2">
    <source>
        <dbReference type="Proteomes" id="UP000828251"/>
    </source>
</evidence>
<dbReference type="Proteomes" id="UP000828251">
    <property type="component" value="Unassembled WGS sequence"/>
</dbReference>